<dbReference type="InterPro" id="IPR011009">
    <property type="entry name" value="Kinase-like_dom_sf"/>
</dbReference>
<evidence type="ECO:0000313" key="14">
    <source>
        <dbReference type="Proteomes" id="UP001145021"/>
    </source>
</evidence>
<dbReference type="Pfam" id="PF00069">
    <property type="entry name" value="Pkinase"/>
    <property type="match status" value="2"/>
</dbReference>
<evidence type="ECO:0000256" key="1">
    <source>
        <dbReference type="ARBA" id="ARBA00012513"/>
    </source>
</evidence>
<keyword evidence="4 9" id="KW-0547">Nucleotide-binding</keyword>
<dbReference type="EMBL" id="JANBOH010000265">
    <property type="protein sequence ID" value="KAJ1643348.1"/>
    <property type="molecule type" value="Genomic_DNA"/>
</dbReference>
<evidence type="ECO:0000256" key="6">
    <source>
        <dbReference type="ARBA" id="ARBA00022840"/>
    </source>
</evidence>
<dbReference type="Gene3D" id="1.10.510.10">
    <property type="entry name" value="Transferase(Phosphotransferase) domain 1"/>
    <property type="match status" value="2"/>
</dbReference>
<keyword evidence="5 13" id="KW-0418">Kinase</keyword>
<dbReference type="PANTHER" id="PTHR45998:SF2">
    <property type="entry name" value="SERINE_THREONINE-PROTEIN KINASE 16"/>
    <property type="match status" value="1"/>
</dbReference>
<dbReference type="Proteomes" id="UP001145021">
    <property type="component" value="Unassembled WGS sequence"/>
</dbReference>
<evidence type="ECO:0000256" key="10">
    <source>
        <dbReference type="RuleBase" id="RU000304"/>
    </source>
</evidence>
<feature type="domain" description="Protein kinase" evidence="12">
    <location>
        <begin position="36"/>
        <end position="362"/>
    </location>
</feature>
<keyword evidence="6 9" id="KW-0067">ATP-binding</keyword>
<dbReference type="GO" id="GO:0004674">
    <property type="term" value="F:protein serine/threonine kinase activity"/>
    <property type="evidence" value="ECO:0007669"/>
    <property type="project" value="UniProtKB-KW"/>
</dbReference>
<evidence type="ECO:0000256" key="11">
    <source>
        <dbReference type="SAM" id="MobiDB-lite"/>
    </source>
</evidence>
<dbReference type="GO" id="GO:0005524">
    <property type="term" value="F:ATP binding"/>
    <property type="evidence" value="ECO:0007669"/>
    <property type="project" value="UniProtKB-UniRule"/>
</dbReference>
<dbReference type="PANTHER" id="PTHR45998">
    <property type="entry name" value="SERINE/THREONINE-PROTEIN KINASE 16"/>
    <property type="match status" value="1"/>
</dbReference>
<dbReference type="PROSITE" id="PS50011">
    <property type="entry name" value="PROTEIN_KINASE_DOM"/>
    <property type="match status" value="1"/>
</dbReference>
<accession>A0A9W7XHG9</accession>
<gene>
    <name evidence="13" type="primary">ENV7</name>
    <name evidence="13" type="ORF">LPJ64_004874</name>
</gene>
<keyword evidence="14" id="KW-1185">Reference proteome</keyword>
<feature type="region of interest" description="Disordered" evidence="11">
    <location>
        <begin position="162"/>
        <end position="187"/>
    </location>
</feature>
<keyword evidence="3 13" id="KW-0808">Transferase</keyword>
<dbReference type="InterPro" id="IPR017441">
    <property type="entry name" value="Protein_kinase_ATP_BS"/>
</dbReference>
<reference evidence="13" key="1">
    <citation type="submission" date="2022-07" db="EMBL/GenBank/DDBJ databases">
        <title>Phylogenomic reconstructions and comparative analyses of Kickxellomycotina fungi.</title>
        <authorList>
            <person name="Reynolds N.K."/>
            <person name="Stajich J.E."/>
            <person name="Barry K."/>
            <person name="Grigoriev I.V."/>
            <person name="Crous P."/>
            <person name="Smith M.E."/>
        </authorList>
    </citation>
    <scope>NUCLEOTIDE SEQUENCE</scope>
    <source>
        <strain evidence="13">NBRC 105413</strain>
    </source>
</reference>
<name>A0A9W7XHG9_9FUNG</name>
<dbReference type="GO" id="GO:0005737">
    <property type="term" value="C:cytoplasm"/>
    <property type="evidence" value="ECO:0007669"/>
    <property type="project" value="TreeGrafter"/>
</dbReference>
<evidence type="ECO:0000313" key="13">
    <source>
        <dbReference type="EMBL" id="KAJ1643348.1"/>
    </source>
</evidence>
<protein>
    <recommendedName>
        <fullName evidence="1">non-specific serine/threonine protein kinase</fullName>
        <ecNumber evidence="1">2.7.11.1</ecNumber>
    </recommendedName>
</protein>
<evidence type="ECO:0000256" key="2">
    <source>
        <dbReference type="ARBA" id="ARBA00022527"/>
    </source>
</evidence>
<evidence type="ECO:0000259" key="12">
    <source>
        <dbReference type="PROSITE" id="PS50011"/>
    </source>
</evidence>
<proteinExistence type="inferred from homology"/>
<dbReference type="SMART" id="SM00220">
    <property type="entry name" value="S_TKc"/>
    <property type="match status" value="1"/>
</dbReference>
<dbReference type="PROSITE" id="PS00107">
    <property type="entry name" value="PROTEIN_KINASE_ATP"/>
    <property type="match status" value="1"/>
</dbReference>
<dbReference type="InterPro" id="IPR000719">
    <property type="entry name" value="Prot_kinase_dom"/>
</dbReference>
<comment type="similarity">
    <text evidence="10">Belongs to the protein kinase superfamily.</text>
</comment>
<evidence type="ECO:0000256" key="9">
    <source>
        <dbReference type="PROSITE-ProRule" id="PRU10141"/>
    </source>
</evidence>
<comment type="caution">
    <text evidence="13">The sequence shown here is derived from an EMBL/GenBank/DDBJ whole genome shotgun (WGS) entry which is preliminary data.</text>
</comment>
<comment type="catalytic activity">
    <reaction evidence="8">
        <text>L-seryl-[protein] + ATP = O-phospho-L-seryl-[protein] + ADP + H(+)</text>
        <dbReference type="Rhea" id="RHEA:17989"/>
        <dbReference type="Rhea" id="RHEA-COMP:9863"/>
        <dbReference type="Rhea" id="RHEA-COMP:11604"/>
        <dbReference type="ChEBI" id="CHEBI:15378"/>
        <dbReference type="ChEBI" id="CHEBI:29999"/>
        <dbReference type="ChEBI" id="CHEBI:30616"/>
        <dbReference type="ChEBI" id="CHEBI:83421"/>
        <dbReference type="ChEBI" id="CHEBI:456216"/>
        <dbReference type="EC" id="2.7.11.1"/>
    </reaction>
</comment>
<evidence type="ECO:0000256" key="5">
    <source>
        <dbReference type="ARBA" id="ARBA00022777"/>
    </source>
</evidence>
<evidence type="ECO:0000256" key="4">
    <source>
        <dbReference type="ARBA" id="ARBA00022741"/>
    </source>
</evidence>
<comment type="catalytic activity">
    <reaction evidence="7">
        <text>L-threonyl-[protein] + ATP = O-phospho-L-threonyl-[protein] + ADP + H(+)</text>
        <dbReference type="Rhea" id="RHEA:46608"/>
        <dbReference type="Rhea" id="RHEA-COMP:11060"/>
        <dbReference type="Rhea" id="RHEA-COMP:11605"/>
        <dbReference type="ChEBI" id="CHEBI:15378"/>
        <dbReference type="ChEBI" id="CHEBI:30013"/>
        <dbReference type="ChEBI" id="CHEBI:30616"/>
        <dbReference type="ChEBI" id="CHEBI:61977"/>
        <dbReference type="ChEBI" id="CHEBI:456216"/>
        <dbReference type="EC" id="2.7.11.1"/>
    </reaction>
</comment>
<dbReference type="InterPro" id="IPR008271">
    <property type="entry name" value="Ser/Thr_kinase_AS"/>
</dbReference>
<dbReference type="SUPFAM" id="SSF56112">
    <property type="entry name" value="Protein kinase-like (PK-like)"/>
    <property type="match status" value="1"/>
</dbReference>
<evidence type="ECO:0000256" key="7">
    <source>
        <dbReference type="ARBA" id="ARBA00047899"/>
    </source>
</evidence>
<dbReference type="PROSITE" id="PS00108">
    <property type="entry name" value="PROTEIN_KINASE_ST"/>
    <property type="match status" value="1"/>
</dbReference>
<organism evidence="13 14">
    <name type="scientific">Coemansia asiatica</name>
    <dbReference type="NCBI Taxonomy" id="1052880"/>
    <lineage>
        <taxon>Eukaryota</taxon>
        <taxon>Fungi</taxon>
        <taxon>Fungi incertae sedis</taxon>
        <taxon>Zoopagomycota</taxon>
        <taxon>Kickxellomycotina</taxon>
        <taxon>Kickxellomycetes</taxon>
        <taxon>Kickxellales</taxon>
        <taxon>Kickxellaceae</taxon>
        <taxon>Coemansia</taxon>
    </lineage>
</organism>
<evidence type="ECO:0000256" key="3">
    <source>
        <dbReference type="ARBA" id="ARBA00022679"/>
    </source>
</evidence>
<keyword evidence="2 10" id="KW-0723">Serine/threonine-protein kinase</keyword>
<sequence>MNCSAYDVLLDYLGNCLPLTGYFPNHKHLKINNTYYRVVGNLGEGAFSTVYLCEDTDGNRVAVKKMLCYRGTDTLAMARREISAYRTFSGIPGIIRLVDWSVEDNIMEDRSEVFMCFPVLKNGTLADNMGERRSEMWVVRVFLKLCRSVDRMHKFEGPLLPLDDSDSNRETRRPGMTSHRYVPVASRGEEEVEEDDVLVDAGLGTSASGYVHRDIKPGNVMLSDDNETPILIDLGSVAASKYTAENRSDALRIQEDAAENCTMAYRAPELFDVQRNAVFDQRTDVWSLGCLLFAMAFGHSPFEDPMEGPGASIALAAINARYRVPEPNPYSDRMVRLIEFMLEPDPQKRPFVEQVIALLERLYEEE</sequence>
<feature type="binding site" evidence="9">
    <location>
        <position position="65"/>
    </location>
    <ligand>
        <name>ATP</name>
        <dbReference type="ChEBI" id="CHEBI:30616"/>
    </ligand>
</feature>
<dbReference type="EC" id="2.7.11.1" evidence="1"/>
<dbReference type="AlphaFoldDB" id="A0A9W7XHG9"/>
<dbReference type="InterPro" id="IPR052239">
    <property type="entry name" value="Ser/Thr-specific_kinases"/>
</dbReference>
<evidence type="ECO:0000256" key="8">
    <source>
        <dbReference type="ARBA" id="ARBA00048679"/>
    </source>
</evidence>